<organism evidence="3 4">
    <name type="scientific">Eimeria brunetti</name>
    <dbReference type="NCBI Taxonomy" id="51314"/>
    <lineage>
        <taxon>Eukaryota</taxon>
        <taxon>Sar</taxon>
        <taxon>Alveolata</taxon>
        <taxon>Apicomplexa</taxon>
        <taxon>Conoidasida</taxon>
        <taxon>Coccidia</taxon>
        <taxon>Eucoccidiorida</taxon>
        <taxon>Eimeriorina</taxon>
        <taxon>Eimeriidae</taxon>
        <taxon>Eimeria</taxon>
    </lineage>
</organism>
<reference evidence="3" key="2">
    <citation type="submission" date="2013-10" db="EMBL/GenBank/DDBJ databases">
        <authorList>
            <person name="Aslett M."/>
        </authorList>
    </citation>
    <scope>NUCLEOTIDE SEQUENCE [LARGE SCALE GENOMIC DNA]</scope>
    <source>
        <strain evidence="3">Houghton</strain>
    </source>
</reference>
<feature type="region of interest" description="Disordered" evidence="2">
    <location>
        <begin position="704"/>
        <end position="738"/>
    </location>
</feature>
<dbReference type="OrthoDB" id="346156at2759"/>
<keyword evidence="1" id="KW-0175">Coiled coil</keyword>
<evidence type="ECO:0000313" key="4">
    <source>
        <dbReference type="Proteomes" id="UP000030750"/>
    </source>
</evidence>
<dbReference type="VEuPathDB" id="ToxoDB:EBH_0029620"/>
<name>U6LL38_9EIME</name>
<feature type="region of interest" description="Disordered" evidence="2">
    <location>
        <begin position="616"/>
        <end position="644"/>
    </location>
</feature>
<feature type="coiled-coil region" evidence="1">
    <location>
        <begin position="153"/>
        <end position="208"/>
    </location>
</feature>
<protein>
    <submittedName>
        <fullName evidence="3">Uncharacterized protein</fullName>
    </submittedName>
</protein>
<feature type="region of interest" description="Disordered" evidence="2">
    <location>
        <begin position="387"/>
        <end position="427"/>
    </location>
</feature>
<dbReference type="AlphaFoldDB" id="U6LL38"/>
<reference evidence="3" key="1">
    <citation type="submission" date="2013-10" db="EMBL/GenBank/DDBJ databases">
        <title>Genomic analysis of the causative agents of coccidiosis in chickens.</title>
        <authorList>
            <person name="Reid A.J."/>
            <person name="Blake D."/>
            <person name="Billington K."/>
            <person name="Browne H."/>
            <person name="Dunn M."/>
            <person name="Hung S."/>
            <person name="Kawahara F."/>
            <person name="Miranda-Saavedra D."/>
            <person name="Mourier T."/>
            <person name="Nagra H."/>
            <person name="Otto T.D."/>
            <person name="Rawlings N."/>
            <person name="Sanchez A."/>
            <person name="Sanders M."/>
            <person name="Subramaniam C."/>
            <person name="Tay Y."/>
            <person name="Dear P."/>
            <person name="Doerig C."/>
            <person name="Gruber A."/>
            <person name="Parkinson J."/>
            <person name="Shirley M."/>
            <person name="Wan K.L."/>
            <person name="Berriman M."/>
            <person name="Tomley F."/>
            <person name="Pain A."/>
        </authorList>
    </citation>
    <scope>NUCLEOTIDE SEQUENCE [LARGE SCALE GENOMIC DNA]</scope>
    <source>
        <strain evidence="3">Houghton</strain>
    </source>
</reference>
<dbReference type="Proteomes" id="UP000030750">
    <property type="component" value="Unassembled WGS sequence"/>
</dbReference>
<dbReference type="EMBL" id="HG711946">
    <property type="protein sequence ID" value="CDJ49943.1"/>
    <property type="molecule type" value="Genomic_DNA"/>
</dbReference>
<feature type="coiled-coil region" evidence="1">
    <location>
        <begin position="476"/>
        <end position="584"/>
    </location>
</feature>
<accession>U6LL38</accession>
<gene>
    <name evidence="3" type="ORF">EBH_0029620</name>
</gene>
<feature type="coiled-coil region" evidence="1">
    <location>
        <begin position="263"/>
        <end position="290"/>
    </location>
</feature>
<keyword evidence="4" id="KW-1185">Reference proteome</keyword>
<evidence type="ECO:0000313" key="3">
    <source>
        <dbReference type="EMBL" id="CDJ49943.1"/>
    </source>
</evidence>
<sequence length="738" mass="80488">MPGSPTGSTSLGRFSSTASAESLPTNELLTYRSKARELAQAMLSEIEDLLRGFDADLKAVQSKSCSVGKRSEGRSWSDVQIQFSDINASSSLGSCPLPSRSRLSWGRRDSHFLRSLSSAAHTLPEEGGGEGNALMTLIRNIYKMVSTDIAPKLHGVTQEVTQLRRNNELLTEKVEQQRIRNDKLLEEFEDLQNDLKAKDSQLREQRRVSKNLGVFQGENEMLKVELKSLRVRVEKMGGSSTLQTGVREGQEKIEVPCRRTSSNDWLRKENEELQREVARWRQEASEKDVLISDLKEAIKNLTAAETPRTPVQRKLSAARPEAMLGSGMGAGRAVADAASLDSQVATALTLETPRGRIRSSFMERLSPLAAVRRSPSATTLAQDLGTSNAAAADNSKDQAAAAAQKGRASRSRSGTTSAPPRAAAVAVDSADTAAGFGDLRAAPREEVSQWLEATSEAMERALFEVEDIRASRIKAAETWERRNGHLQQLLLQAEDKLRARVAEAQKLLSERNGALTEQRESLEKVEKIRKRLQESRREAAELQAALEKKEREMETAHKEAAARELRLMETVTAAEKQIAALQERIAFRDGLIMSIARNTNDWLLRQHLQASEALAKSNAQPVGATGAETPLRGPAKGSAANDTQEGAAGAQGCALECCGSSQTPQQTGGSRGQKVKVVFRAPFDTCCSTLNCLKLWGNGAAQLTQSPYTLEPPNGTEDGAWPFRKPSAAPKPSENTSR</sequence>
<evidence type="ECO:0000256" key="1">
    <source>
        <dbReference type="SAM" id="Coils"/>
    </source>
</evidence>
<proteinExistence type="predicted"/>
<evidence type="ECO:0000256" key="2">
    <source>
        <dbReference type="SAM" id="MobiDB-lite"/>
    </source>
</evidence>